<evidence type="ECO:0008006" key="3">
    <source>
        <dbReference type="Google" id="ProtNLM"/>
    </source>
</evidence>
<sequence length="62" mass="7416">MHREKKVYISKVDGNGRIILPDDLVRSIHIHSGLLNVRVEERKLLVKEPEPDYHFNWKPDRK</sequence>
<comment type="caution">
    <text evidence="1">The sequence shown here is derived from an EMBL/GenBank/DDBJ whole genome shotgun (WGS) entry which is preliminary data.</text>
</comment>
<dbReference type="EMBL" id="BJXX01000057">
    <property type="protein sequence ID" value="GEN33916.1"/>
    <property type="molecule type" value="Genomic_DNA"/>
</dbReference>
<accession>A0A511V4R7</accession>
<keyword evidence="2" id="KW-1185">Reference proteome</keyword>
<dbReference type="InterPro" id="IPR037914">
    <property type="entry name" value="SpoVT-AbrB_sf"/>
</dbReference>
<evidence type="ECO:0000313" key="2">
    <source>
        <dbReference type="Proteomes" id="UP000321157"/>
    </source>
</evidence>
<organism evidence="1 2">
    <name type="scientific">Aneurinibacillus danicus</name>
    <dbReference type="NCBI Taxonomy" id="267746"/>
    <lineage>
        <taxon>Bacteria</taxon>
        <taxon>Bacillati</taxon>
        <taxon>Bacillota</taxon>
        <taxon>Bacilli</taxon>
        <taxon>Bacillales</taxon>
        <taxon>Paenibacillaceae</taxon>
        <taxon>Aneurinibacillus group</taxon>
        <taxon>Aneurinibacillus</taxon>
    </lineage>
</organism>
<reference evidence="1 2" key="1">
    <citation type="submission" date="2019-07" db="EMBL/GenBank/DDBJ databases">
        <title>Whole genome shotgun sequence of Aneurinibacillus danicus NBRC 102444.</title>
        <authorList>
            <person name="Hosoyama A."/>
            <person name="Uohara A."/>
            <person name="Ohji S."/>
            <person name="Ichikawa N."/>
        </authorList>
    </citation>
    <scope>NUCLEOTIDE SEQUENCE [LARGE SCALE GENOMIC DNA]</scope>
    <source>
        <strain evidence="1 2">NBRC 102444</strain>
    </source>
</reference>
<evidence type="ECO:0000313" key="1">
    <source>
        <dbReference type="EMBL" id="GEN33916.1"/>
    </source>
</evidence>
<name>A0A511V4R7_9BACL</name>
<dbReference type="Proteomes" id="UP000321157">
    <property type="component" value="Unassembled WGS sequence"/>
</dbReference>
<dbReference type="SUPFAM" id="SSF89447">
    <property type="entry name" value="AbrB/MazE/MraZ-like"/>
    <property type="match status" value="1"/>
</dbReference>
<proteinExistence type="predicted"/>
<dbReference type="AlphaFoldDB" id="A0A511V4R7"/>
<protein>
    <recommendedName>
        <fullName evidence="3">SpoVT-AbrB domain-containing protein</fullName>
    </recommendedName>
</protein>
<gene>
    <name evidence="1" type="ORF">ADA01nite_13760</name>
</gene>